<dbReference type="Proteomes" id="UP000193102">
    <property type="component" value="Unassembled WGS sequence"/>
</dbReference>
<dbReference type="EMBL" id="RJNH01000010">
    <property type="protein sequence ID" value="RSI60163.1"/>
    <property type="molecule type" value="Genomic_DNA"/>
</dbReference>
<gene>
    <name evidence="2" type="ORF">B7693_02390</name>
    <name evidence="1" type="ORF">B7697_02790</name>
    <name evidence="3" type="ORF">D8865_07620</name>
</gene>
<evidence type="ECO:0000313" key="1">
    <source>
        <dbReference type="EMBL" id="ORP00360.1"/>
    </source>
</evidence>
<reference evidence="4 5" key="1">
    <citation type="journal article" date="2016" name="Eur. J. Clin. Microbiol. Infect. Dis.">
        <title>Whole genome sequencing as a tool for phylogenetic analysis of clinical strains of Mitis group streptococci.</title>
        <authorList>
            <person name="Rasmussen L.H."/>
            <person name="Dargis R."/>
            <person name="Hojholt K."/>
            <person name="Christensen J.J."/>
            <person name="Skovgaard O."/>
            <person name="Justesen U.S."/>
            <person name="Rosenvinge F.S."/>
            <person name="Moser C."/>
            <person name="Lukjancenko O."/>
            <person name="Rasmussen S."/>
            <person name="Nielsen X.C."/>
        </authorList>
    </citation>
    <scope>NUCLEOTIDE SEQUENCE [LARGE SCALE GENOMIC DNA]</scope>
    <source>
        <strain evidence="2 5">B_5756_13</strain>
        <strain evidence="1 4">RH_17024_08</strain>
    </source>
</reference>
<sequence length="49" mass="5717">MVSYGQTQIDGVAYAQYGIFRLENGKIVEHWNNKEVMPRVEELTNRGKF</sequence>
<name>A0A1X1KLT4_STRMT</name>
<proteinExistence type="predicted"/>
<evidence type="ECO:0000313" key="3">
    <source>
        <dbReference type="EMBL" id="RSI60163.1"/>
    </source>
</evidence>
<reference evidence="1" key="2">
    <citation type="submission" date="2017-04" db="EMBL/GenBank/DDBJ databases">
        <authorList>
            <person name="Afonso C.L."/>
            <person name="Miller P.J."/>
            <person name="Scott M.A."/>
            <person name="Spackman E."/>
            <person name="Goraichik I."/>
            <person name="Dimitrov K.M."/>
            <person name="Suarez D.L."/>
            <person name="Swayne D.E."/>
        </authorList>
    </citation>
    <scope>NUCLEOTIDE SEQUENCE</scope>
    <source>
        <strain evidence="2">B_5756_13</strain>
        <strain evidence="1">RH_17024_08</strain>
    </source>
</reference>
<dbReference type="Proteomes" id="UP000193388">
    <property type="component" value="Unassembled WGS sequence"/>
</dbReference>
<evidence type="ECO:0000313" key="6">
    <source>
        <dbReference type="Proteomes" id="UP000278653"/>
    </source>
</evidence>
<protein>
    <submittedName>
        <fullName evidence="1">Polyketide cyclase</fullName>
    </submittedName>
</protein>
<organism evidence="1 4">
    <name type="scientific">Streptococcus mitis</name>
    <dbReference type="NCBI Taxonomy" id="28037"/>
    <lineage>
        <taxon>Bacteria</taxon>
        <taxon>Bacillati</taxon>
        <taxon>Bacillota</taxon>
        <taxon>Bacilli</taxon>
        <taxon>Lactobacillales</taxon>
        <taxon>Streptococcaceae</taxon>
        <taxon>Streptococcus</taxon>
        <taxon>Streptococcus mitis group</taxon>
    </lineage>
</organism>
<evidence type="ECO:0000313" key="4">
    <source>
        <dbReference type="Proteomes" id="UP000193102"/>
    </source>
</evidence>
<evidence type="ECO:0000313" key="5">
    <source>
        <dbReference type="Proteomes" id="UP000193388"/>
    </source>
</evidence>
<dbReference type="AlphaFoldDB" id="A0A1X1KLT4"/>
<dbReference type="EMBL" id="NCVM01000024">
    <property type="protein sequence ID" value="ORP03866.1"/>
    <property type="molecule type" value="Genomic_DNA"/>
</dbReference>
<evidence type="ECO:0000313" key="2">
    <source>
        <dbReference type="EMBL" id="ORP03866.1"/>
    </source>
</evidence>
<dbReference type="EMBL" id="NCVI01000017">
    <property type="protein sequence ID" value="ORP00360.1"/>
    <property type="molecule type" value="Genomic_DNA"/>
</dbReference>
<accession>A0A1X1KLT4</accession>
<comment type="caution">
    <text evidence="1">The sequence shown here is derived from an EMBL/GenBank/DDBJ whole genome shotgun (WGS) entry which is preliminary data.</text>
</comment>
<dbReference type="Proteomes" id="UP000278653">
    <property type="component" value="Unassembled WGS sequence"/>
</dbReference>
<reference evidence="3 6" key="3">
    <citation type="submission" date="2018-11" db="EMBL/GenBank/DDBJ databases">
        <title>Species Designations Belie Phenotypic and Genotypic Heterogeneity in Oral Streptococci.</title>
        <authorList>
            <person name="Velsko I."/>
        </authorList>
    </citation>
    <scope>NUCLEOTIDE SEQUENCE [LARGE SCALE GENOMIC DNA]</scope>
    <source>
        <strain evidence="3 6">BCC15</strain>
    </source>
</reference>
<dbReference type="Gene3D" id="3.10.450.50">
    <property type="match status" value="1"/>
</dbReference>